<comment type="subcellular location">
    <subcellularLocation>
        <location evidence="1">Secreted</location>
    </subcellularLocation>
</comment>
<dbReference type="Pfam" id="PF11703">
    <property type="entry name" value="UPF0506"/>
    <property type="match status" value="1"/>
</dbReference>
<reference evidence="8" key="1">
    <citation type="submission" date="2022-06" db="EMBL/GenBank/DDBJ databases">
        <authorList>
            <person name="Berger JAMES D."/>
            <person name="Berger JAMES D."/>
        </authorList>
    </citation>
    <scope>NUCLEOTIDE SEQUENCE [LARGE SCALE GENOMIC DNA]</scope>
</reference>
<dbReference type="InterPro" id="IPR021712">
    <property type="entry name" value="UPF0506"/>
</dbReference>
<evidence type="ECO:0000256" key="3">
    <source>
        <dbReference type="ARBA" id="ARBA00022729"/>
    </source>
</evidence>
<keyword evidence="3 6" id="KW-0732">Signal</keyword>
<protein>
    <recommendedName>
        <fullName evidence="7">UPF0506 domain-containing protein</fullName>
    </recommendedName>
</protein>
<evidence type="ECO:0000256" key="5">
    <source>
        <dbReference type="ARBA" id="ARBA00023157"/>
    </source>
</evidence>
<dbReference type="AlphaFoldDB" id="A0AA85IVG5"/>
<dbReference type="Proteomes" id="UP000050795">
    <property type="component" value="Unassembled WGS sequence"/>
</dbReference>
<evidence type="ECO:0000313" key="9">
    <source>
        <dbReference type="WBParaSite" id="TREG1_125220.1"/>
    </source>
</evidence>
<proteinExistence type="predicted"/>
<keyword evidence="5" id="KW-1015">Disulfide bond</keyword>
<evidence type="ECO:0000256" key="1">
    <source>
        <dbReference type="ARBA" id="ARBA00004613"/>
    </source>
</evidence>
<evidence type="ECO:0000313" key="8">
    <source>
        <dbReference type="Proteomes" id="UP000050795"/>
    </source>
</evidence>
<evidence type="ECO:0000259" key="7">
    <source>
        <dbReference type="Pfam" id="PF11703"/>
    </source>
</evidence>
<name>A0AA85IVG5_TRIRE</name>
<dbReference type="WBParaSite" id="TREG1_125220.1">
    <property type="protein sequence ID" value="TREG1_125220.1"/>
    <property type="gene ID" value="TREG1_125220"/>
</dbReference>
<keyword evidence="4" id="KW-0960">Knottin</keyword>
<feature type="signal peptide" evidence="6">
    <location>
        <begin position="1"/>
        <end position="22"/>
    </location>
</feature>
<sequence>MNWKYIILYCITIQVCIVLRSSDGNCQSANEMCSRFYKDKKPCCWPLKCQLKDEWTGICVRCIQADQLCVDNHECCSKRCVNYLCASGE</sequence>
<keyword evidence="2" id="KW-0964">Secreted</keyword>
<evidence type="ECO:0000256" key="2">
    <source>
        <dbReference type="ARBA" id="ARBA00022525"/>
    </source>
</evidence>
<evidence type="ECO:0000256" key="4">
    <source>
        <dbReference type="ARBA" id="ARBA00022854"/>
    </source>
</evidence>
<keyword evidence="8" id="KW-1185">Reference proteome</keyword>
<feature type="chain" id="PRO_5041660472" description="UPF0506 domain-containing protein" evidence="6">
    <location>
        <begin position="23"/>
        <end position="89"/>
    </location>
</feature>
<dbReference type="GO" id="GO:0005576">
    <property type="term" value="C:extracellular region"/>
    <property type="evidence" value="ECO:0007669"/>
    <property type="project" value="UniProtKB-SubCell"/>
</dbReference>
<feature type="domain" description="UPF0506" evidence="7">
    <location>
        <begin position="26"/>
        <end position="85"/>
    </location>
</feature>
<accession>A0AA85IVG5</accession>
<evidence type="ECO:0000256" key="6">
    <source>
        <dbReference type="SAM" id="SignalP"/>
    </source>
</evidence>
<reference evidence="9" key="2">
    <citation type="submission" date="2023-11" db="UniProtKB">
        <authorList>
            <consortium name="WormBaseParasite"/>
        </authorList>
    </citation>
    <scope>IDENTIFICATION</scope>
</reference>
<organism evidence="8 9">
    <name type="scientific">Trichobilharzia regenti</name>
    <name type="common">Nasal bird schistosome</name>
    <dbReference type="NCBI Taxonomy" id="157069"/>
    <lineage>
        <taxon>Eukaryota</taxon>
        <taxon>Metazoa</taxon>
        <taxon>Spiralia</taxon>
        <taxon>Lophotrochozoa</taxon>
        <taxon>Platyhelminthes</taxon>
        <taxon>Trematoda</taxon>
        <taxon>Digenea</taxon>
        <taxon>Strigeidida</taxon>
        <taxon>Schistosomatoidea</taxon>
        <taxon>Schistosomatidae</taxon>
        <taxon>Trichobilharzia</taxon>
    </lineage>
</organism>